<reference evidence="1" key="1">
    <citation type="submission" date="2019-12" db="EMBL/GenBank/DDBJ databases">
        <title>An insight into the sialome of adult female Ixodes ricinus ticks feeding for 6 days.</title>
        <authorList>
            <person name="Perner J."/>
            <person name="Ribeiro J.M.C."/>
        </authorList>
    </citation>
    <scope>NUCLEOTIDE SEQUENCE</scope>
    <source>
        <strain evidence="1">Semi-engorged</strain>
        <tissue evidence="1">Salivary glands</tissue>
    </source>
</reference>
<organism evidence="1">
    <name type="scientific">Ixodes ricinus</name>
    <name type="common">Common tick</name>
    <name type="synonym">Acarus ricinus</name>
    <dbReference type="NCBI Taxonomy" id="34613"/>
    <lineage>
        <taxon>Eukaryota</taxon>
        <taxon>Metazoa</taxon>
        <taxon>Ecdysozoa</taxon>
        <taxon>Arthropoda</taxon>
        <taxon>Chelicerata</taxon>
        <taxon>Arachnida</taxon>
        <taxon>Acari</taxon>
        <taxon>Parasitiformes</taxon>
        <taxon>Ixodida</taxon>
        <taxon>Ixodoidea</taxon>
        <taxon>Ixodidae</taxon>
        <taxon>Ixodinae</taxon>
        <taxon>Ixodes</taxon>
    </lineage>
</organism>
<sequence length="76" mass="8507">MRAMPRASLSMKSLRAQRALRALPWLATPLPSQCAGRREGSYTVVFSLVAFSWASHGLTWRASGCSCSMYRMYAYV</sequence>
<evidence type="ECO:0000313" key="1">
    <source>
        <dbReference type="EMBL" id="MXU83654.1"/>
    </source>
</evidence>
<name>A0A6B0U4I7_IXORI</name>
<proteinExistence type="predicted"/>
<dbReference type="EMBL" id="GIFC01001571">
    <property type="protein sequence ID" value="MXU83654.1"/>
    <property type="molecule type" value="Transcribed_RNA"/>
</dbReference>
<protein>
    <submittedName>
        <fullName evidence="1">Uncharacterized protein</fullName>
    </submittedName>
</protein>
<accession>A0A6B0U4I7</accession>
<dbReference type="AlphaFoldDB" id="A0A6B0U4I7"/>